<evidence type="ECO:0000256" key="1">
    <source>
        <dbReference type="SAM" id="Phobius"/>
    </source>
</evidence>
<accession>A0A2L0UGE0</accession>
<evidence type="ECO:0000313" key="4">
    <source>
        <dbReference type="Proteomes" id="UP000239187"/>
    </source>
</evidence>
<feature type="transmembrane region" description="Helical" evidence="1">
    <location>
        <begin position="36"/>
        <end position="58"/>
    </location>
</feature>
<keyword evidence="1" id="KW-1133">Transmembrane helix</keyword>
<dbReference type="EMBL" id="CP024915">
    <property type="protein sequence ID" value="AUZ88309.1"/>
    <property type="molecule type" value="Genomic_DNA"/>
</dbReference>
<keyword evidence="1" id="KW-0812">Transmembrane</keyword>
<evidence type="ECO:0000259" key="2">
    <source>
        <dbReference type="Pfam" id="PF19803"/>
    </source>
</evidence>
<feature type="domain" description="DUF6286" evidence="2">
    <location>
        <begin position="47"/>
        <end position="148"/>
    </location>
</feature>
<keyword evidence="1" id="KW-0472">Membrane</keyword>
<name>A0A2L0UGE0_9MICC</name>
<dbReference type="Proteomes" id="UP000239187">
    <property type="component" value="Chromosome"/>
</dbReference>
<gene>
    <name evidence="3" type="ORF">CVO76_12190</name>
</gene>
<dbReference type="Pfam" id="PF19803">
    <property type="entry name" value="DUF6286"/>
    <property type="match status" value="1"/>
</dbReference>
<proteinExistence type="predicted"/>
<dbReference type="AlphaFoldDB" id="A0A2L0UGE0"/>
<organism evidence="3 4">
    <name type="scientific">Arthrobacter agilis</name>
    <dbReference type="NCBI Taxonomy" id="37921"/>
    <lineage>
        <taxon>Bacteria</taxon>
        <taxon>Bacillati</taxon>
        <taxon>Actinomycetota</taxon>
        <taxon>Actinomycetes</taxon>
        <taxon>Micrococcales</taxon>
        <taxon>Micrococcaceae</taxon>
        <taxon>Arthrobacter</taxon>
    </lineage>
</organism>
<protein>
    <recommendedName>
        <fullName evidence="2">DUF6286 domain-containing protein</fullName>
    </recommendedName>
</protein>
<reference evidence="3 4" key="1">
    <citation type="submission" date="2017-11" db="EMBL/GenBank/DDBJ databases">
        <title>Draft genome of Arthrobacter agilis strain UMCV2, a plant growth-promoting rhizobacterium and biocontrol capacity of phytopathogenic fungi.</title>
        <authorList>
            <person name="Martinez-Camara R."/>
            <person name="Santoyo G."/>
            <person name="Moreno-Hagelsieb G."/>
            <person name="Valencia-Cantero E."/>
        </authorList>
    </citation>
    <scope>NUCLEOTIDE SEQUENCE [LARGE SCALE GENOMIC DNA]</scope>
    <source>
        <strain evidence="3 4">UMCV2</strain>
    </source>
</reference>
<sequence length="154" mass="16229">MASVAGVWAGITALTGGSTAAIEGVTGAAGTPWSSQAAYIPSIAVALIGVVLIITALIPGHHNAHLVNHEGATEAALTRRGLKTYLEDHAMGIDGVDSARASLKGRQASIRIGTYALDRHEVEKDVHQRLRNRVDSLHLENAPRIRVNTSTLKD</sequence>
<evidence type="ECO:0000313" key="3">
    <source>
        <dbReference type="EMBL" id="AUZ88309.1"/>
    </source>
</evidence>
<dbReference type="InterPro" id="IPR046253">
    <property type="entry name" value="DUF6286"/>
</dbReference>